<feature type="compositionally biased region" description="Low complexity" evidence="1">
    <location>
        <begin position="755"/>
        <end position="764"/>
    </location>
</feature>
<dbReference type="Pfam" id="PF18759">
    <property type="entry name" value="Plavaka"/>
    <property type="match status" value="1"/>
</dbReference>
<dbReference type="Proteomes" id="UP001215151">
    <property type="component" value="Unassembled WGS sequence"/>
</dbReference>
<name>A0AAD7TSH9_9APHY</name>
<sequence>MEKTAEALLQGRTRSGARYSPWAAPLRGPVHVDFDLAPLMKAAEDAAQASLSSNIPDEDDPILESCPIPPDAGTSPSWSPLTNESHACGSDGTHTGDSQRQQPSARSSGLNTASDRDKRRSKARRSARRAKDVATRPSNSAGPRQAKLVALKRLRGQRTINANLDMSGATRSRSGDGRGESFVAGAGFVGQRLPLTEDSQRRISKDQALSMGFRLIEWDGKVVLHEAEDALIWARSALRLDSKKSKHRRGRYAAITCGISYGGGQRRPGNLAQTAHNRNIINQLLRNTAIQRLAGFGDACLRLYAPRLYRYYSDTMDALCRDNCELRRNFRRGVFGAATFNLGPKVVTYVHTDHQNLPSGWCAVTPLGDFDYKKGGHLLLWDLKLIVEFPPGSLILLPSAVLRHSNATIAPHEHRFSFTQFSAGGLFRWVECGCRSQKAFSAEGNVLAMSGVERWLRGVEMWSTWTILQSPESEGFPCPVPGCQRTLRNRTGYSQHIRRVHPEFHGSPRLLRHSPTSTEASSSDGHSQSEVSSDENVDITPLASPPNRIPRADVGNLPSGTAASSPESIIDMSSNVNEPRTMTEDPPTDHTASDASDAESSSAGYQSESSFSDQTDWQDGEDNDLPALLPLSDESEDEQDEDDLSAAVAPAPFEADARPQRAHFHPCYDYDAPAQEHNELDEESHIEFDEGEGDPPLSNRGSSDGHELHEPSAFDHPRLPTFTAGTPSLGPFNGDRFFESPPPLDGERDYDTLEEPSSPSGLSSDADLTRKTTQELHPQINGSVCDAEGHHVVDEASVQAVPAADSDWTPYSNRLQFETAELLYANEQMSAANIDRLLELWEASLLPHDQPPPFKNHVDLYRTINTTALRDVRWQCFTVRYPRRDVPQRDPPPWMLDEHEVWYRDVRAIVKQMLSNPDFKGKIAYAPYREFDLDGSRWLRDFMSGEWAWRQADILAKNEQNHGASFVPIILGSDKTTVSVATGQNDYYPLYVSIGNVDNSIRRAHRNAVALAAFLAIPHTTRQFNDDAKFRKFRRQLFHTSISRILSSLKDYMESPDVVLCNDRKCYAFERPYIADYPEQALLTSIVQGWCPTCTAPSKNLDGPGSGRRSREHTELLVKDFELGELWEDYGLVGDVVPFTNDFPRADIHELIAPDILHQLVKGTFKDHLVAWVELHLREKHGKAGADEILSDVDRRQVMSKFVAFSLGQMLLTNQRMDKLSASRVDFESRRMLTRSHIDSVKSQYDPNGLHAKAKRGRPKKQAVVHDDGTNGEDSNDSETVEGPQFLANTTLSAGKQRISAGGLTSALATPTLIDMIRRFLFHQLHPDSQRSGSTLPIEDCPPLDADAVLYLHFSAEATFYAPSDTSGTAGMRREYIRATPTWRKKHPRYDCVFINRNSALPGLLGMDVGRVKAFISFKRVGSSPEEDTGMWIVKPAMLRGRLPLLSVIHVDTIYRAAHLVGVSMNKAIPLEVDHHNALDYFDSFYVNKYIDHNAFELLHVP</sequence>
<comment type="caution">
    <text evidence="3">The sequence shown here is derived from an EMBL/GenBank/DDBJ whole genome shotgun (WGS) entry which is preliminary data.</text>
</comment>
<accession>A0AAD7TSH9</accession>
<feature type="compositionally biased region" description="Basic residues" evidence="1">
    <location>
        <begin position="1252"/>
        <end position="1263"/>
    </location>
</feature>
<evidence type="ECO:0000256" key="1">
    <source>
        <dbReference type="SAM" id="MobiDB-lite"/>
    </source>
</evidence>
<feature type="compositionally biased region" description="Basic and acidic residues" evidence="1">
    <location>
        <begin position="581"/>
        <end position="592"/>
    </location>
</feature>
<feature type="domain" description="C2H2-type" evidence="2">
    <location>
        <begin position="478"/>
        <end position="501"/>
    </location>
</feature>
<reference evidence="3" key="1">
    <citation type="submission" date="2022-11" db="EMBL/GenBank/DDBJ databases">
        <title>Genome Sequence of Cubamyces cubensis.</title>
        <authorList>
            <person name="Buettner E."/>
        </authorList>
    </citation>
    <scope>NUCLEOTIDE SEQUENCE</scope>
    <source>
        <strain evidence="3">MPL-01</strain>
    </source>
</reference>
<dbReference type="EMBL" id="JAPEVG010000204">
    <property type="protein sequence ID" value="KAJ8473947.1"/>
    <property type="molecule type" value="Genomic_DNA"/>
</dbReference>
<dbReference type="SMART" id="SM00355">
    <property type="entry name" value="ZnF_C2H2"/>
    <property type="match status" value="1"/>
</dbReference>
<dbReference type="Gene3D" id="3.60.130.30">
    <property type="match status" value="1"/>
</dbReference>
<evidence type="ECO:0000259" key="2">
    <source>
        <dbReference type="PROSITE" id="PS00028"/>
    </source>
</evidence>
<feature type="compositionally biased region" description="Low complexity" evidence="1">
    <location>
        <begin position="593"/>
        <end position="612"/>
    </location>
</feature>
<proteinExistence type="predicted"/>
<gene>
    <name evidence="3" type="ORF">ONZ51_g7542</name>
</gene>
<feature type="compositionally biased region" description="Acidic residues" evidence="1">
    <location>
        <begin position="1270"/>
        <end position="1280"/>
    </location>
</feature>
<dbReference type="InterPro" id="IPR013087">
    <property type="entry name" value="Znf_C2H2_type"/>
</dbReference>
<feature type="region of interest" description="Disordered" evidence="1">
    <location>
        <begin position="1238"/>
        <end position="1282"/>
    </location>
</feature>
<feature type="region of interest" description="Disordered" evidence="1">
    <location>
        <begin position="48"/>
        <end position="145"/>
    </location>
</feature>
<feature type="compositionally biased region" description="Polar residues" evidence="1">
    <location>
        <begin position="558"/>
        <end position="580"/>
    </location>
</feature>
<protein>
    <recommendedName>
        <fullName evidence="2">C2H2-type domain-containing protein</fullName>
    </recommendedName>
</protein>
<dbReference type="PROSITE" id="PS00028">
    <property type="entry name" value="ZINC_FINGER_C2H2_1"/>
    <property type="match status" value="1"/>
</dbReference>
<keyword evidence="4" id="KW-1185">Reference proteome</keyword>
<feature type="compositionally biased region" description="Polar residues" evidence="1">
    <location>
        <begin position="92"/>
        <end position="112"/>
    </location>
</feature>
<feature type="compositionally biased region" description="Basic and acidic residues" evidence="1">
    <location>
        <begin position="679"/>
        <end position="688"/>
    </location>
</feature>
<feature type="region of interest" description="Disordered" evidence="1">
    <location>
        <begin position="679"/>
        <end position="767"/>
    </location>
</feature>
<evidence type="ECO:0000313" key="4">
    <source>
        <dbReference type="Proteomes" id="UP001215151"/>
    </source>
</evidence>
<evidence type="ECO:0000313" key="3">
    <source>
        <dbReference type="EMBL" id="KAJ8473947.1"/>
    </source>
</evidence>
<feature type="compositionally biased region" description="Polar residues" evidence="1">
    <location>
        <begin position="514"/>
        <end position="531"/>
    </location>
</feature>
<feature type="compositionally biased region" description="Basic and acidic residues" evidence="1">
    <location>
        <begin position="703"/>
        <end position="718"/>
    </location>
</feature>
<dbReference type="InterPro" id="IPR041078">
    <property type="entry name" value="Plavaka"/>
</dbReference>
<feature type="compositionally biased region" description="Polar residues" evidence="1">
    <location>
        <begin position="74"/>
        <end position="85"/>
    </location>
</feature>
<organism evidence="3 4">
    <name type="scientific">Trametes cubensis</name>
    <dbReference type="NCBI Taxonomy" id="1111947"/>
    <lineage>
        <taxon>Eukaryota</taxon>
        <taxon>Fungi</taxon>
        <taxon>Dikarya</taxon>
        <taxon>Basidiomycota</taxon>
        <taxon>Agaricomycotina</taxon>
        <taxon>Agaricomycetes</taxon>
        <taxon>Polyporales</taxon>
        <taxon>Polyporaceae</taxon>
        <taxon>Trametes</taxon>
    </lineage>
</organism>
<feature type="region of interest" description="Disordered" evidence="1">
    <location>
        <begin position="498"/>
        <end position="629"/>
    </location>
</feature>
<feature type="compositionally biased region" description="Basic residues" evidence="1">
    <location>
        <begin position="119"/>
        <end position="128"/>
    </location>
</feature>